<name>A0A099KY59_COLPS</name>
<dbReference type="AlphaFoldDB" id="A0A099KY59"/>
<organism evidence="3 4">
    <name type="scientific">Colwellia psychrerythraea</name>
    <name type="common">Vibrio psychroerythus</name>
    <dbReference type="NCBI Taxonomy" id="28229"/>
    <lineage>
        <taxon>Bacteria</taxon>
        <taxon>Pseudomonadati</taxon>
        <taxon>Pseudomonadota</taxon>
        <taxon>Gammaproteobacteria</taxon>
        <taxon>Alteromonadales</taxon>
        <taxon>Colwelliaceae</taxon>
        <taxon>Colwellia</taxon>
    </lineage>
</organism>
<dbReference type="InterPro" id="IPR004046">
    <property type="entry name" value="GST_C"/>
</dbReference>
<dbReference type="PANTHER" id="PTHR42673">
    <property type="entry name" value="MALEYLACETOACETATE ISOMERASE"/>
    <property type="match status" value="1"/>
</dbReference>
<dbReference type="Proteomes" id="UP000029843">
    <property type="component" value="Unassembled WGS sequence"/>
</dbReference>
<dbReference type="PATRIC" id="fig|28229.4.peg.784"/>
<dbReference type="InterPro" id="IPR036249">
    <property type="entry name" value="Thioredoxin-like_sf"/>
</dbReference>
<dbReference type="GO" id="GO:0004364">
    <property type="term" value="F:glutathione transferase activity"/>
    <property type="evidence" value="ECO:0007669"/>
    <property type="project" value="TreeGrafter"/>
</dbReference>
<dbReference type="PROSITE" id="PS50404">
    <property type="entry name" value="GST_NTER"/>
    <property type="match status" value="1"/>
</dbReference>
<feature type="domain" description="GST N-terminal" evidence="1">
    <location>
        <begin position="10"/>
        <end position="91"/>
    </location>
</feature>
<dbReference type="SUPFAM" id="SSF52833">
    <property type="entry name" value="Thioredoxin-like"/>
    <property type="match status" value="1"/>
</dbReference>
<evidence type="ECO:0000259" key="2">
    <source>
        <dbReference type="PROSITE" id="PS50405"/>
    </source>
</evidence>
<gene>
    <name evidence="3" type="ORF">ND2E_1772</name>
</gene>
<dbReference type="GO" id="GO:0016034">
    <property type="term" value="F:maleylacetoacetate isomerase activity"/>
    <property type="evidence" value="ECO:0007669"/>
    <property type="project" value="TreeGrafter"/>
</dbReference>
<dbReference type="Pfam" id="PF00043">
    <property type="entry name" value="GST_C"/>
    <property type="match status" value="1"/>
</dbReference>
<dbReference type="InterPro" id="IPR036282">
    <property type="entry name" value="Glutathione-S-Trfase_C_sf"/>
</dbReference>
<dbReference type="EMBL" id="JQED01000005">
    <property type="protein sequence ID" value="KGJ94583.1"/>
    <property type="molecule type" value="Genomic_DNA"/>
</dbReference>
<dbReference type="Gene3D" id="1.20.1050.10">
    <property type="match status" value="1"/>
</dbReference>
<dbReference type="SUPFAM" id="SSF47616">
    <property type="entry name" value="GST C-terminal domain-like"/>
    <property type="match status" value="1"/>
</dbReference>
<comment type="caution">
    <text evidence="3">The sequence shown here is derived from an EMBL/GenBank/DDBJ whole genome shotgun (WGS) entry which is preliminary data.</text>
</comment>
<dbReference type="PROSITE" id="PS50405">
    <property type="entry name" value="GST_CTER"/>
    <property type="match status" value="1"/>
</dbReference>
<evidence type="ECO:0000313" key="4">
    <source>
        <dbReference type="Proteomes" id="UP000029843"/>
    </source>
</evidence>
<protein>
    <submittedName>
        <fullName evidence="3">Glutathione S-transferase domain-containing protein</fullName>
    </submittedName>
</protein>
<dbReference type="InterPro" id="IPR010987">
    <property type="entry name" value="Glutathione-S-Trfase_C-like"/>
</dbReference>
<feature type="domain" description="GST C-terminal" evidence="2">
    <location>
        <begin position="96"/>
        <end position="254"/>
    </location>
</feature>
<dbReference type="Pfam" id="PF13409">
    <property type="entry name" value="GST_N_2"/>
    <property type="match status" value="1"/>
</dbReference>
<accession>A0A099KY59</accession>
<dbReference type="Gene3D" id="3.40.30.10">
    <property type="entry name" value="Glutaredoxin"/>
    <property type="match status" value="1"/>
</dbReference>
<dbReference type="PANTHER" id="PTHR42673:SF4">
    <property type="entry name" value="MALEYLACETOACETATE ISOMERASE"/>
    <property type="match status" value="1"/>
</dbReference>
<sequence>MIPSNPSELKGLHLFCNPYSNCAGRVMLAIAEKGIEARIHQVDLLKGEQLSLKYRAINLTCDLPAIVHDGKPLGDSVTILKYLEKAFPERSLTPVEPLQEQEMNEFLELASKSHMEYIVPWLYAKGFGRLPTPEQKEFYDKYVPHRSKFHNKRILGQTAKDLRIYEAMMHKDFAMFEKKLSKYNYLIGDSVSLADMAWFPNVYLLVRVFAMPLSNYPHISRWLKEMEQRKTFINGVKSYMKPIPFWLLRRVMKIIRLTGNRK</sequence>
<dbReference type="RefSeq" id="WP_033092519.1">
    <property type="nucleotide sequence ID" value="NZ_JQED01000005.1"/>
</dbReference>
<reference evidence="3 4" key="1">
    <citation type="submission" date="2014-08" db="EMBL/GenBank/DDBJ databases">
        <title>Genomic and Phenotypic Diversity of Colwellia psychrerythraea strains from Disparate Marine Basins.</title>
        <authorList>
            <person name="Techtmann S.M."/>
            <person name="Stelling S.C."/>
            <person name="Utturkar S.M."/>
            <person name="Alshibli N."/>
            <person name="Harris A."/>
            <person name="Brown S.D."/>
            <person name="Hazen T.C."/>
        </authorList>
    </citation>
    <scope>NUCLEOTIDE SEQUENCE [LARGE SCALE GENOMIC DNA]</scope>
    <source>
        <strain evidence="3 4">ND2E</strain>
    </source>
</reference>
<keyword evidence="3" id="KW-0808">Transferase</keyword>
<dbReference type="InterPro" id="IPR004045">
    <property type="entry name" value="Glutathione_S-Trfase_N"/>
</dbReference>
<dbReference type="GO" id="GO:0006749">
    <property type="term" value="P:glutathione metabolic process"/>
    <property type="evidence" value="ECO:0007669"/>
    <property type="project" value="TreeGrafter"/>
</dbReference>
<dbReference type="SFLD" id="SFLDG00358">
    <property type="entry name" value="Main_(cytGST)"/>
    <property type="match status" value="1"/>
</dbReference>
<evidence type="ECO:0000259" key="1">
    <source>
        <dbReference type="PROSITE" id="PS50404"/>
    </source>
</evidence>
<dbReference type="InterPro" id="IPR040079">
    <property type="entry name" value="Glutathione_S-Trfase"/>
</dbReference>
<dbReference type="SFLD" id="SFLDS00019">
    <property type="entry name" value="Glutathione_Transferase_(cytos"/>
    <property type="match status" value="1"/>
</dbReference>
<evidence type="ECO:0000313" key="3">
    <source>
        <dbReference type="EMBL" id="KGJ94583.1"/>
    </source>
</evidence>
<dbReference type="GO" id="GO:0006559">
    <property type="term" value="P:L-phenylalanine catabolic process"/>
    <property type="evidence" value="ECO:0007669"/>
    <property type="project" value="TreeGrafter"/>
</dbReference>
<proteinExistence type="predicted"/>